<sequence length="70" mass="7859">MLLSFPKHPTPAAVERAKDGCSQSADQAIRPACLQEQCPGWMAERHSVPDRFYSFTNDNVDMNPIPARTR</sequence>
<evidence type="ECO:0000313" key="1">
    <source>
        <dbReference type="EMBL" id="GGO88029.1"/>
    </source>
</evidence>
<protein>
    <submittedName>
        <fullName evidence="1">Uncharacterized protein</fullName>
    </submittedName>
</protein>
<reference evidence="1 2" key="1">
    <citation type="journal article" date="2014" name="Int. J. Syst. Evol. Microbiol.">
        <title>Complete genome sequence of Corynebacterium casei LMG S-19264T (=DSM 44701T), isolated from a smear-ripened cheese.</title>
        <authorList>
            <consortium name="US DOE Joint Genome Institute (JGI-PGF)"/>
            <person name="Walter F."/>
            <person name="Albersmeier A."/>
            <person name="Kalinowski J."/>
            <person name="Ruckert C."/>
        </authorList>
    </citation>
    <scope>NUCLEOTIDE SEQUENCE [LARGE SCALE GENOMIC DNA]</scope>
    <source>
        <strain evidence="1 2">CGMCC 1.7286</strain>
    </source>
</reference>
<accession>A0A918DY71</accession>
<proteinExistence type="predicted"/>
<comment type="caution">
    <text evidence="1">The sequence shown here is derived from an EMBL/GenBank/DDBJ whole genome shotgun (WGS) entry which is preliminary data.</text>
</comment>
<organism evidence="1 2">
    <name type="scientific">Marinobacterium nitratireducens</name>
    <dbReference type="NCBI Taxonomy" id="518897"/>
    <lineage>
        <taxon>Bacteria</taxon>
        <taxon>Pseudomonadati</taxon>
        <taxon>Pseudomonadota</taxon>
        <taxon>Gammaproteobacteria</taxon>
        <taxon>Oceanospirillales</taxon>
        <taxon>Oceanospirillaceae</taxon>
        <taxon>Marinobacterium</taxon>
    </lineage>
</organism>
<gene>
    <name evidence="1" type="ORF">GCM10011348_42560</name>
</gene>
<dbReference type="EMBL" id="BMLT01000015">
    <property type="protein sequence ID" value="GGO88029.1"/>
    <property type="molecule type" value="Genomic_DNA"/>
</dbReference>
<evidence type="ECO:0000313" key="2">
    <source>
        <dbReference type="Proteomes" id="UP000599578"/>
    </source>
</evidence>
<name>A0A918DY71_9GAMM</name>
<keyword evidence="2" id="KW-1185">Reference proteome</keyword>
<dbReference type="Proteomes" id="UP000599578">
    <property type="component" value="Unassembled WGS sequence"/>
</dbReference>
<dbReference type="AlphaFoldDB" id="A0A918DY71"/>